<proteinExistence type="inferred from homology"/>
<dbReference type="PANTHER" id="PTHR12598:SF0">
    <property type="entry name" value="COPPER HOMEOSTASIS PROTEIN CUTC HOMOLOG"/>
    <property type="match status" value="1"/>
</dbReference>
<dbReference type="EMBL" id="DF933830">
    <property type="protein sequence ID" value="GAM39877.1"/>
    <property type="molecule type" value="Genomic_DNA"/>
</dbReference>
<dbReference type="Gene3D" id="3.20.20.380">
    <property type="entry name" value="Copper homeostasis (CutC) domain"/>
    <property type="match status" value="1"/>
</dbReference>
<name>A0A6V8HEH7_TALPI</name>
<sequence length="311" mass="33998">MSSLISNSEEANDSQRTFLEIAIFNASSAQIAYTSFADRLELCAEGSSVNGGTTPSLSTLESVITSLQRTQSSTIPGKHHATPTQAKRWIPIYTMIRPRGGDFVYSDEEFETMKEHLLALKSANYHQAEENKSHERNGFGKVNGFVFGILTRDNKVDRERNAELVRLAAPLPCTFHRAFDEVITSCENRVSDSDENMLLPQMLVDELTAVIEAGFASILTSGGSGISAVDGTRKIATLTEAAKGRIEIIAGGGVRSTNVRELRRQSPRTRFFHSSAIMGYGDEQVVDVADSNEVFALKTELMVPLGSAKRS</sequence>
<dbReference type="PANTHER" id="PTHR12598">
    <property type="entry name" value="COPPER HOMEOSTASIS PROTEIN CUTC"/>
    <property type="match status" value="1"/>
</dbReference>
<dbReference type="HAMAP" id="MF_00795">
    <property type="entry name" value="CutC"/>
    <property type="match status" value="1"/>
</dbReference>
<reference evidence="4" key="1">
    <citation type="journal article" date="2015" name="Genome Announc.">
        <title>Draft genome sequence of Talaromyces cellulolyticus strain Y-94, a source of lignocellulosic biomass-degrading enzymes.</title>
        <authorList>
            <person name="Fujii T."/>
            <person name="Koike H."/>
            <person name="Sawayama S."/>
            <person name="Yano S."/>
            <person name="Inoue H."/>
        </authorList>
    </citation>
    <scope>NUCLEOTIDE SEQUENCE [LARGE SCALE GENOMIC DNA]</scope>
    <source>
        <strain evidence="4">Y-94</strain>
    </source>
</reference>
<dbReference type="Proteomes" id="UP000053095">
    <property type="component" value="Unassembled WGS sequence"/>
</dbReference>
<comment type="similarity">
    <text evidence="1">Belongs to the CutC family.</text>
</comment>
<dbReference type="SUPFAM" id="SSF110395">
    <property type="entry name" value="CutC-like"/>
    <property type="match status" value="1"/>
</dbReference>
<organism evidence="3 4">
    <name type="scientific">Talaromyces pinophilus</name>
    <name type="common">Penicillium pinophilum</name>
    <dbReference type="NCBI Taxonomy" id="128442"/>
    <lineage>
        <taxon>Eukaryota</taxon>
        <taxon>Fungi</taxon>
        <taxon>Dikarya</taxon>
        <taxon>Ascomycota</taxon>
        <taxon>Pezizomycotina</taxon>
        <taxon>Eurotiomycetes</taxon>
        <taxon>Eurotiomycetidae</taxon>
        <taxon>Eurotiales</taxon>
        <taxon>Trichocomaceae</taxon>
        <taxon>Talaromyces</taxon>
        <taxon>Talaromyces sect. Talaromyces</taxon>
    </lineage>
</organism>
<keyword evidence="4" id="KW-1185">Reference proteome</keyword>
<evidence type="ECO:0000256" key="2">
    <source>
        <dbReference type="ARBA" id="ARBA00019014"/>
    </source>
</evidence>
<accession>A0A6V8HEH7</accession>
<dbReference type="InterPro" id="IPR005627">
    <property type="entry name" value="CutC-like"/>
</dbReference>
<dbReference type="AlphaFoldDB" id="A0A6V8HEH7"/>
<evidence type="ECO:0000256" key="1">
    <source>
        <dbReference type="ARBA" id="ARBA00007768"/>
    </source>
</evidence>
<evidence type="ECO:0000313" key="3">
    <source>
        <dbReference type="EMBL" id="GAM39877.1"/>
    </source>
</evidence>
<dbReference type="Pfam" id="PF03932">
    <property type="entry name" value="CutC"/>
    <property type="match status" value="1"/>
</dbReference>
<protein>
    <recommendedName>
        <fullName evidence="2">Copper homeostasis protein cutC homolog</fullName>
    </recommendedName>
</protein>
<dbReference type="InterPro" id="IPR036822">
    <property type="entry name" value="CutC-like_dom_sf"/>
</dbReference>
<gene>
    <name evidence="3" type="ORF">TCE0_034f11780</name>
</gene>
<evidence type="ECO:0000313" key="4">
    <source>
        <dbReference type="Proteomes" id="UP000053095"/>
    </source>
</evidence>
<comment type="caution">
    <text evidence="3">The sequence shown here is derived from an EMBL/GenBank/DDBJ whole genome shotgun (WGS) entry which is preliminary data.</text>
</comment>
<dbReference type="GO" id="GO:0005507">
    <property type="term" value="F:copper ion binding"/>
    <property type="evidence" value="ECO:0007669"/>
    <property type="project" value="TreeGrafter"/>
</dbReference>